<comment type="subcellular location">
    <subcellularLocation>
        <location evidence="1 7">Cell membrane</location>
        <topology evidence="1 7">Multi-pass membrane protein</topology>
    </subcellularLocation>
</comment>
<keyword evidence="4 7" id="KW-0812">Transmembrane</keyword>
<gene>
    <name evidence="9" type="primary">dppB_4</name>
    <name evidence="9" type="ORF">I601_3326</name>
</gene>
<dbReference type="PANTHER" id="PTHR43163">
    <property type="entry name" value="DIPEPTIDE TRANSPORT SYSTEM PERMEASE PROTEIN DPPB-RELATED"/>
    <property type="match status" value="1"/>
</dbReference>
<dbReference type="Pfam" id="PF00528">
    <property type="entry name" value="BPD_transp_1"/>
    <property type="match status" value="1"/>
</dbReference>
<dbReference type="Gene3D" id="1.10.3720.10">
    <property type="entry name" value="MetI-like"/>
    <property type="match status" value="1"/>
</dbReference>
<feature type="transmembrane region" description="Helical" evidence="7">
    <location>
        <begin position="315"/>
        <end position="337"/>
    </location>
</feature>
<dbReference type="GO" id="GO:0055085">
    <property type="term" value="P:transmembrane transport"/>
    <property type="evidence" value="ECO:0007669"/>
    <property type="project" value="InterPro"/>
</dbReference>
<dbReference type="PATRIC" id="fig|1300347.3.peg.3334"/>
<keyword evidence="3" id="KW-1003">Cell membrane</keyword>
<feature type="transmembrane region" description="Helical" evidence="7">
    <location>
        <begin position="265"/>
        <end position="286"/>
    </location>
</feature>
<evidence type="ECO:0000256" key="1">
    <source>
        <dbReference type="ARBA" id="ARBA00004651"/>
    </source>
</evidence>
<keyword evidence="5 7" id="KW-1133">Transmembrane helix</keyword>
<keyword evidence="2 7" id="KW-0813">Transport</keyword>
<evidence type="ECO:0000256" key="5">
    <source>
        <dbReference type="ARBA" id="ARBA00022989"/>
    </source>
</evidence>
<organism evidence="9 10">
    <name type="scientific">Nocardioides dokdonensis FR1436</name>
    <dbReference type="NCBI Taxonomy" id="1300347"/>
    <lineage>
        <taxon>Bacteria</taxon>
        <taxon>Bacillati</taxon>
        <taxon>Actinomycetota</taxon>
        <taxon>Actinomycetes</taxon>
        <taxon>Propionibacteriales</taxon>
        <taxon>Nocardioidaceae</taxon>
        <taxon>Nocardioides</taxon>
    </lineage>
</organism>
<dbReference type="InterPro" id="IPR035906">
    <property type="entry name" value="MetI-like_sf"/>
</dbReference>
<feature type="transmembrane region" description="Helical" evidence="7">
    <location>
        <begin position="12"/>
        <end position="35"/>
    </location>
</feature>
<dbReference type="SUPFAM" id="SSF161098">
    <property type="entry name" value="MetI-like"/>
    <property type="match status" value="1"/>
</dbReference>
<dbReference type="OrthoDB" id="147688at2"/>
<sequence length="343" mass="37376">MSSASSGSLPRYILIRILLVVPMMFVLLSIVFLLLRVAPGDPVSAAVGDKLSPEALESRRAALGLDRPLVVQYLEYLGRVAQFDFGRTISDNRPVLDIIKNQGGATLTLTLGAFLFALVIALPLGRLAGRHRDTALDAVIRIFGVVSYAAPVFWVGILLVLLVITYVPDWPTFGIASAETEFYVPDRSGIILVDAILANDSQSVVDVLQHHVLPCFTLGLLLSGVIIRLVRVNVIQTLKDDYVEAARARGIPERRVVRKHAFRNALVPVITVIGLQFALVLSGAILTERTFNWPGLGNELVTYVTARDYVAVQGLVTFFAVAVVIVSVVVDVLNALVDPRVRY</sequence>
<keyword evidence="10" id="KW-1185">Reference proteome</keyword>
<feature type="transmembrane region" description="Helical" evidence="7">
    <location>
        <begin position="145"/>
        <end position="167"/>
    </location>
</feature>
<reference evidence="9 10" key="1">
    <citation type="submission" date="2016-03" db="EMBL/GenBank/DDBJ databases">
        <title>Complete genome sequence of a soil Actinobacterium, Nocardioides dokdonensis FR1436.</title>
        <authorList>
            <person name="Kwon S.-K."/>
            <person name="Kim K."/>
            <person name="Kim J.F."/>
        </authorList>
    </citation>
    <scope>NUCLEOTIDE SEQUENCE [LARGE SCALE GENOMIC DNA]</scope>
    <source>
        <strain evidence="9 10">FR1436</strain>
    </source>
</reference>
<dbReference type="InterPro" id="IPR000515">
    <property type="entry name" value="MetI-like"/>
</dbReference>
<evidence type="ECO:0000256" key="2">
    <source>
        <dbReference type="ARBA" id="ARBA00022448"/>
    </source>
</evidence>
<dbReference type="STRING" id="1300347.I601_3326"/>
<accession>A0A1A9GQ62</accession>
<evidence type="ECO:0000256" key="6">
    <source>
        <dbReference type="ARBA" id="ARBA00023136"/>
    </source>
</evidence>
<dbReference type="EMBL" id="CP015079">
    <property type="protein sequence ID" value="ANH39733.1"/>
    <property type="molecule type" value="Genomic_DNA"/>
</dbReference>
<dbReference type="PANTHER" id="PTHR43163:SF6">
    <property type="entry name" value="DIPEPTIDE TRANSPORT SYSTEM PERMEASE PROTEIN DPPB-RELATED"/>
    <property type="match status" value="1"/>
</dbReference>
<comment type="similarity">
    <text evidence="7">Belongs to the binding-protein-dependent transport system permease family.</text>
</comment>
<dbReference type="InterPro" id="IPR045621">
    <property type="entry name" value="BPD_transp_1_N"/>
</dbReference>
<evidence type="ECO:0000256" key="4">
    <source>
        <dbReference type="ARBA" id="ARBA00022692"/>
    </source>
</evidence>
<feature type="transmembrane region" description="Helical" evidence="7">
    <location>
        <begin position="211"/>
        <end position="230"/>
    </location>
</feature>
<proteinExistence type="inferred from homology"/>
<dbReference type="RefSeq" id="WP_068112107.1">
    <property type="nucleotide sequence ID" value="NZ_CP015079.1"/>
</dbReference>
<evidence type="ECO:0000313" key="10">
    <source>
        <dbReference type="Proteomes" id="UP000077868"/>
    </source>
</evidence>
<dbReference type="Proteomes" id="UP000077868">
    <property type="component" value="Chromosome"/>
</dbReference>
<evidence type="ECO:0000256" key="3">
    <source>
        <dbReference type="ARBA" id="ARBA00022475"/>
    </source>
</evidence>
<dbReference type="CDD" id="cd06261">
    <property type="entry name" value="TM_PBP2"/>
    <property type="match status" value="1"/>
</dbReference>
<dbReference type="KEGG" id="ndk:I601_3326"/>
<keyword evidence="6 7" id="KW-0472">Membrane</keyword>
<protein>
    <submittedName>
        <fullName evidence="9">Dipeptide transport system permease protein DppB</fullName>
    </submittedName>
</protein>
<feature type="transmembrane region" description="Helical" evidence="7">
    <location>
        <begin position="104"/>
        <end position="124"/>
    </location>
</feature>
<evidence type="ECO:0000256" key="7">
    <source>
        <dbReference type="RuleBase" id="RU363032"/>
    </source>
</evidence>
<dbReference type="GO" id="GO:0005886">
    <property type="term" value="C:plasma membrane"/>
    <property type="evidence" value="ECO:0007669"/>
    <property type="project" value="UniProtKB-SubCell"/>
</dbReference>
<evidence type="ECO:0000259" key="8">
    <source>
        <dbReference type="PROSITE" id="PS50928"/>
    </source>
</evidence>
<dbReference type="PROSITE" id="PS50928">
    <property type="entry name" value="ABC_TM1"/>
    <property type="match status" value="1"/>
</dbReference>
<feature type="domain" description="ABC transmembrane type-1" evidence="8">
    <location>
        <begin position="103"/>
        <end position="334"/>
    </location>
</feature>
<name>A0A1A9GQ62_9ACTN</name>
<dbReference type="Pfam" id="PF19300">
    <property type="entry name" value="BPD_transp_1_N"/>
    <property type="match status" value="1"/>
</dbReference>
<dbReference type="AlphaFoldDB" id="A0A1A9GQ62"/>
<evidence type="ECO:0000313" key="9">
    <source>
        <dbReference type="EMBL" id="ANH39733.1"/>
    </source>
</evidence>